<organism evidence="1">
    <name type="scientific">Cladocopium goreaui</name>
    <dbReference type="NCBI Taxonomy" id="2562237"/>
    <lineage>
        <taxon>Eukaryota</taxon>
        <taxon>Sar</taxon>
        <taxon>Alveolata</taxon>
        <taxon>Dinophyceae</taxon>
        <taxon>Suessiales</taxon>
        <taxon>Symbiodiniaceae</taxon>
        <taxon>Cladocopium</taxon>
    </lineage>
</organism>
<gene>
    <name evidence="1" type="ORF">C1SCF055_LOCUS13407</name>
</gene>
<accession>A0A9P1C7D2</accession>
<comment type="caution">
    <text evidence="1">The sequence shown here is derived from an EMBL/GenBank/DDBJ whole genome shotgun (WGS) entry which is preliminary data.</text>
</comment>
<dbReference type="Proteomes" id="UP001152797">
    <property type="component" value="Unassembled WGS sequence"/>
</dbReference>
<dbReference type="EMBL" id="CAMXCT010001038">
    <property type="protein sequence ID" value="CAI3986022.1"/>
    <property type="molecule type" value="Genomic_DNA"/>
</dbReference>
<reference evidence="2 3" key="2">
    <citation type="submission" date="2024-05" db="EMBL/GenBank/DDBJ databases">
        <authorList>
            <person name="Chen Y."/>
            <person name="Shah S."/>
            <person name="Dougan E. K."/>
            <person name="Thang M."/>
            <person name="Chan C."/>
        </authorList>
    </citation>
    <scope>NUCLEOTIDE SEQUENCE [LARGE SCALE GENOMIC DNA]</scope>
</reference>
<sequence length="241" mass="26531">MLEGHATQNRQESCDRYCRQVICNLSDQGTEMKLADLHKVNMDSLSKDVQTDLSYPNLTGGMGGAASQSNAMAHNLMQFVPMPLDDDTTTSIMRPLAAAGAEAEVGVLGGNIAAGREVPQDSHSTVSDPQYLFPNSFKVTGIKHVCDNLVGAILDSLPQWKPLQPRLQALDKLLATVTWRERYVATCLGQDPDRLLVENWAGDRLRSLRWQVVTNFCKDVARQESQDNMNVVNMCNCCSCA</sequence>
<evidence type="ECO:0000313" key="1">
    <source>
        <dbReference type="EMBL" id="CAI3986022.1"/>
    </source>
</evidence>
<evidence type="ECO:0000313" key="3">
    <source>
        <dbReference type="Proteomes" id="UP001152797"/>
    </source>
</evidence>
<protein>
    <submittedName>
        <fullName evidence="1">Uncharacterized protein</fullName>
    </submittedName>
</protein>
<dbReference type="EMBL" id="CAMXCT020001038">
    <property type="protein sequence ID" value="CAL1139397.1"/>
    <property type="molecule type" value="Genomic_DNA"/>
</dbReference>
<keyword evidence="3" id="KW-1185">Reference proteome</keyword>
<name>A0A9P1C7D2_9DINO</name>
<evidence type="ECO:0000313" key="2">
    <source>
        <dbReference type="EMBL" id="CAL4773334.1"/>
    </source>
</evidence>
<dbReference type="AlphaFoldDB" id="A0A9P1C7D2"/>
<dbReference type="EMBL" id="CAMXCT030001038">
    <property type="protein sequence ID" value="CAL4773334.1"/>
    <property type="molecule type" value="Genomic_DNA"/>
</dbReference>
<reference evidence="1" key="1">
    <citation type="submission" date="2022-10" db="EMBL/GenBank/DDBJ databases">
        <authorList>
            <person name="Chen Y."/>
            <person name="Dougan E. K."/>
            <person name="Chan C."/>
            <person name="Rhodes N."/>
            <person name="Thang M."/>
        </authorList>
    </citation>
    <scope>NUCLEOTIDE SEQUENCE</scope>
</reference>
<proteinExistence type="predicted"/>